<gene>
    <name evidence="1" type="ORF">B1202_16155</name>
</gene>
<sequence length="184" mass="21442">MSFDFVKIFKEIDLHKNDLDIDNFMTTIINHCHEMQPNKSWDLFKELDYTAEVKRLTTHIIDTLEKEASPFIEQGFWFGLSDNGYLYFAVSDQYIAEEDNLDWMSEAKTYYPEQGAFSSEILRSIENLADETELDNYAEYPLFLAYGLKLAQASINHYKTAYPERKIGYSIGYDSGDFIIGGWI</sequence>
<protein>
    <submittedName>
        <fullName evidence="1">Uncharacterized protein</fullName>
    </submittedName>
</protein>
<dbReference type="AlphaFoldDB" id="A0A1T1GQ23"/>
<proteinExistence type="predicted"/>
<comment type="caution">
    <text evidence="1">The sequence shown here is derived from an EMBL/GenBank/DDBJ whole genome shotgun (WGS) entry which is preliminary data.</text>
</comment>
<dbReference type="EMBL" id="MVKX01000013">
    <property type="protein sequence ID" value="OOV79681.1"/>
    <property type="molecule type" value="Genomic_DNA"/>
</dbReference>
<evidence type="ECO:0000313" key="2">
    <source>
        <dbReference type="Proteomes" id="UP000191160"/>
    </source>
</evidence>
<evidence type="ECO:0000313" key="1">
    <source>
        <dbReference type="EMBL" id="OOV79681.1"/>
    </source>
</evidence>
<dbReference type="Proteomes" id="UP000191160">
    <property type="component" value="Unassembled WGS sequence"/>
</dbReference>
<name>A0A1T1GQ23_9GAMM</name>
<keyword evidence="2" id="KW-1185">Reference proteome</keyword>
<accession>A0A1T1GQ23</accession>
<organism evidence="1 2">
    <name type="scientific">Acinetobacter amyesii</name>
    <dbReference type="NCBI Taxonomy" id="2942470"/>
    <lineage>
        <taxon>Bacteria</taxon>
        <taxon>Pseudomonadati</taxon>
        <taxon>Pseudomonadota</taxon>
        <taxon>Gammaproteobacteria</taxon>
        <taxon>Moraxellales</taxon>
        <taxon>Moraxellaceae</taxon>
        <taxon>Acinetobacter</taxon>
    </lineage>
</organism>
<dbReference type="RefSeq" id="WP_078191617.1">
    <property type="nucleotide sequence ID" value="NZ_JAMCOZ010000011.1"/>
</dbReference>
<reference evidence="1 2" key="1">
    <citation type="submission" date="2017-02" db="EMBL/GenBank/DDBJ databases">
        <title>Acinetobacter sp. ANC 4945, whole genome shotgun sequencing project.</title>
        <authorList>
            <person name="Radolfova-Krizova L."/>
            <person name="Al Atrouni A."/>
            <person name="Nemec A."/>
        </authorList>
    </citation>
    <scope>NUCLEOTIDE SEQUENCE [LARGE SCALE GENOMIC DNA]</scope>
    <source>
        <strain evidence="1 2">ANC 4945</strain>
    </source>
</reference>